<organism evidence="2 3">
    <name type="scientific">Pleurodeles waltl</name>
    <name type="common">Iberian ribbed newt</name>
    <dbReference type="NCBI Taxonomy" id="8319"/>
    <lineage>
        <taxon>Eukaryota</taxon>
        <taxon>Metazoa</taxon>
        <taxon>Chordata</taxon>
        <taxon>Craniata</taxon>
        <taxon>Vertebrata</taxon>
        <taxon>Euteleostomi</taxon>
        <taxon>Amphibia</taxon>
        <taxon>Batrachia</taxon>
        <taxon>Caudata</taxon>
        <taxon>Salamandroidea</taxon>
        <taxon>Salamandridae</taxon>
        <taxon>Pleurodelinae</taxon>
        <taxon>Pleurodeles</taxon>
    </lineage>
</organism>
<evidence type="ECO:0000313" key="2">
    <source>
        <dbReference type="EMBL" id="KAJ1200945.1"/>
    </source>
</evidence>
<keyword evidence="3" id="KW-1185">Reference proteome</keyword>
<dbReference type="AlphaFoldDB" id="A0AAV7VH66"/>
<accession>A0AAV7VH66</accession>
<sequence>MIRSHGGEQLRPTFGEAEEQGLPRGPEVWCRRRRESGPRAPSVRQSTAESYPRTVGEEEGPRGHQVSCRAWRGSDPAPDLCRGWAEKWSENGSSVDPGHCRCACCGLALYPLIQLRHYRWNPALEAGEEKGPGGTT</sequence>
<dbReference type="Proteomes" id="UP001066276">
    <property type="component" value="Chromosome 2_1"/>
</dbReference>
<proteinExistence type="predicted"/>
<evidence type="ECO:0000256" key="1">
    <source>
        <dbReference type="SAM" id="MobiDB-lite"/>
    </source>
</evidence>
<dbReference type="EMBL" id="JANPWB010000003">
    <property type="protein sequence ID" value="KAJ1200945.1"/>
    <property type="molecule type" value="Genomic_DNA"/>
</dbReference>
<evidence type="ECO:0000313" key="3">
    <source>
        <dbReference type="Proteomes" id="UP001066276"/>
    </source>
</evidence>
<name>A0AAV7VH66_PLEWA</name>
<protein>
    <submittedName>
        <fullName evidence="2">Uncharacterized protein</fullName>
    </submittedName>
</protein>
<feature type="region of interest" description="Disordered" evidence="1">
    <location>
        <begin position="1"/>
        <end position="71"/>
    </location>
</feature>
<reference evidence="2" key="1">
    <citation type="journal article" date="2022" name="bioRxiv">
        <title>Sequencing and chromosome-scale assembly of the giantPleurodeles waltlgenome.</title>
        <authorList>
            <person name="Brown T."/>
            <person name="Elewa A."/>
            <person name="Iarovenko S."/>
            <person name="Subramanian E."/>
            <person name="Araus A.J."/>
            <person name="Petzold A."/>
            <person name="Susuki M."/>
            <person name="Suzuki K.-i.T."/>
            <person name="Hayashi T."/>
            <person name="Toyoda A."/>
            <person name="Oliveira C."/>
            <person name="Osipova E."/>
            <person name="Leigh N.D."/>
            <person name="Simon A."/>
            <person name="Yun M.H."/>
        </authorList>
    </citation>
    <scope>NUCLEOTIDE SEQUENCE</scope>
    <source>
        <strain evidence="2">20211129_DDA</strain>
        <tissue evidence="2">Liver</tissue>
    </source>
</reference>
<comment type="caution">
    <text evidence="2">The sequence shown here is derived from an EMBL/GenBank/DDBJ whole genome shotgun (WGS) entry which is preliminary data.</text>
</comment>
<gene>
    <name evidence="2" type="ORF">NDU88_004765</name>
</gene>